<proteinExistence type="predicted"/>
<dbReference type="Proteomes" id="UP001168821">
    <property type="component" value="Unassembled WGS sequence"/>
</dbReference>
<gene>
    <name evidence="2" type="ORF">Zmor_014412</name>
</gene>
<dbReference type="GO" id="GO:0005615">
    <property type="term" value="C:extracellular space"/>
    <property type="evidence" value="ECO:0007669"/>
    <property type="project" value="TreeGrafter"/>
</dbReference>
<dbReference type="AlphaFoldDB" id="A0AA38IHB9"/>
<accession>A0AA38IHB9</accession>
<dbReference type="SUPFAM" id="SSF53649">
    <property type="entry name" value="Alkaline phosphatase-like"/>
    <property type="match status" value="1"/>
</dbReference>
<keyword evidence="1" id="KW-1133">Transmembrane helix</keyword>
<dbReference type="Pfam" id="PF02995">
    <property type="entry name" value="DUF229"/>
    <property type="match status" value="1"/>
</dbReference>
<comment type="caution">
    <text evidence="2">The sequence shown here is derived from an EMBL/GenBank/DDBJ whole genome shotgun (WGS) entry which is preliminary data.</text>
</comment>
<dbReference type="PANTHER" id="PTHR10974">
    <property type="entry name" value="FI08016P-RELATED"/>
    <property type="match status" value="1"/>
</dbReference>
<reference evidence="2" key="1">
    <citation type="journal article" date="2023" name="G3 (Bethesda)">
        <title>Whole genome assemblies of Zophobas morio and Tenebrio molitor.</title>
        <authorList>
            <person name="Kaur S."/>
            <person name="Stinson S.A."/>
            <person name="diCenzo G.C."/>
        </authorList>
    </citation>
    <scope>NUCLEOTIDE SEQUENCE</scope>
    <source>
        <strain evidence="2">QUZm001</strain>
    </source>
</reference>
<evidence type="ECO:0000313" key="3">
    <source>
        <dbReference type="Proteomes" id="UP001168821"/>
    </source>
</evidence>
<sequence>MFLNLARLLSNGMEIKERRWKVPSLFWLPLFAFGALLFIVDVFQTQYNINPVRLQGEEVVFDQDSLKGFLIKTPGCRIPYMDPFDHTVKEFIHKEKKPVCNGGIPALFDSNLTSIYLLNSSLANYTDQNVSVLKCCYQPFHRQEPSEDDNDNKIQFDEKCIPFNITATITDEFIKVVCHINRAIVYTDFFSFVPIKTKKVKFETKPVNILIIGLDAVSRLNFHRQMPKTSEYLKNISSVELLGYNKVGDNTFPNLMPVLTGLSETELQKVCWNADNNHRFDNCPFIWKEYKSKGFVTSFGEDSSWMGIFNYMRKGFHEQPTDYMWGAFNRISENAIGNSHNMNVEECVGARQVYKVFLDYIKKFVTKMDLEERPYFSFYWGASLSHDYLNKPHLGDKHYYKFFRKLKENGHLDNTITIFMSDHGIRWGDIRQTYQGQMEERLPFVFIVLPEWYKGQYQNAYNNLLRNTRRLTTPYDLHETLKDFLNPAILHEALEKRYQDSPRGYSLFCEIPANRTCKIADIASHWCTCQQSVEVEKNSSLVIEAANFAVDYMNQQLEGYAQCSELTMNNITDARVMTHNEDILGGNEIKDFMIILETVPGNGVFEVTLRNTIGFNKTNQFEVMGTISRLNLYGKQSACITDFHLKLYCYCRSLLDLGN</sequence>
<keyword evidence="1" id="KW-0812">Transmembrane</keyword>
<name>A0AA38IHB9_9CUCU</name>
<keyword evidence="3" id="KW-1185">Reference proteome</keyword>
<dbReference type="EMBL" id="JALNTZ010000004">
    <property type="protein sequence ID" value="KAJ3655276.1"/>
    <property type="molecule type" value="Genomic_DNA"/>
</dbReference>
<keyword evidence="1" id="KW-0472">Membrane</keyword>
<protein>
    <recommendedName>
        <fullName evidence="4">DUF229 domain containing protein</fullName>
    </recommendedName>
</protein>
<evidence type="ECO:0000313" key="2">
    <source>
        <dbReference type="EMBL" id="KAJ3655276.1"/>
    </source>
</evidence>
<dbReference type="PANTHER" id="PTHR10974:SF1">
    <property type="entry name" value="FI08016P-RELATED"/>
    <property type="match status" value="1"/>
</dbReference>
<dbReference type="CDD" id="cd16021">
    <property type="entry name" value="ALP_like"/>
    <property type="match status" value="1"/>
</dbReference>
<dbReference type="InterPro" id="IPR017850">
    <property type="entry name" value="Alkaline_phosphatase_core_sf"/>
</dbReference>
<feature type="transmembrane region" description="Helical" evidence="1">
    <location>
        <begin position="25"/>
        <end position="43"/>
    </location>
</feature>
<dbReference type="InterPro" id="IPR004245">
    <property type="entry name" value="DUF229"/>
</dbReference>
<evidence type="ECO:0008006" key="4">
    <source>
        <dbReference type="Google" id="ProtNLM"/>
    </source>
</evidence>
<evidence type="ECO:0000256" key="1">
    <source>
        <dbReference type="SAM" id="Phobius"/>
    </source>
</evidence>
<organism evidence="2 3">
    <name type="scientific">Zophobas morio</name>
    <dbReference type="NCBI Taxonomy" id="2755281"/>
    <lineage>
        <taxon>Eukaryota</taxon>
        <taxon>Metazoa</taxon>
        <taxon>Ecdysozoa</taxon>
        <taxon>Arthropoda</taxon>
        <taxon>Hexapoda</taxon>
        <taxon>Insecta</taxon>
        <taxon>Pterygota</taxon>
        <taxon>Neoptera</taxon>
        <taxon>Endopterygota</taxon>
        <taxon>Coleoptera</taxon>
        <taxon>Polyphaga</taxon>
        <taxon>Cucujiformia</taxon>
        <taxon>Tenebrionidae</taxon>
        <taxon>Zophobas</taxon>
    </lineage>
</organism>
<dbReference type="Gene3D" id="3.40.720.10">
    <property type="entry name" value="Alkaline Phosphatase, subunit A"/>
    <property type="match status" value="1"/>
</dbReference>
<dbReference type="FunFam" id="3.40.720.10:FF:000017">
    <property type="entry name" value="Predicted protein"/>
    <property type="match status" value="1"/>
</dbReference>